<feature type="domain" description="HipA N-terminal subdomain 1" evidence="5">
    <location>
        <begin position="16"/>
        <end position="106"/>
    </location>
</feature>
<sequence>MILELHVFGEIDGTRHLVGALQTVPGKEEQFTYSSQFLDSFPQCPLSVALPFSVGTFPARPTRAFFRNLLPEGTALAAVARALEVKSTSYLKVLKALGTECIGAVILSDSEDAAESDGHYIPISRESLHETMGKGAGGIAELQEEAKLSLAGAQSKMGLYAEKRSGSISYAIPMEGAASTHIVKAPNRRFEQLSENEHFCLILAKCAGLRTADSTIDILGEDAIYVTKRFDREFSTHEKMPQVEKSPRVVRLHQEDFCQVLGKLPEQKYEKPGQQYARLVREAILTNSLDPLGDMDQFVRMLIVNAIVGNCDGHLKNLTALRGGDWRQFRLAPAYDIASTVIYKGLDRHMAMRIGETNKIDTVSMEDFLALAKELSLSPRAMASLVDEVCSHISAAMDAEAVALENALNRPLGKVQEIVEFARAQIDRIGVTCS</sequence>
<evidence type="ECO:0000313" key="7">
    <source>
        <dbReference type="EMBL" id="TJW10335.1"/>
    </source>
</evidence>
<reference evidence="6 9" key="2">
    <citation type="submission" date="2020-08" db="EMBL/GenBank/DDBJ databases">
        <title>Sequencing the genomes of 1000 actinobacteria strains.</title>
        <authorList>
            <person name="Klenk H.-P."/>
        </authorList>
    </citation>
    <scope>NUCLEOTIDE SEQUENCE [LARGE SCALE GENOMIC DNA]</scope>
    <source>
        <strain evidence="6 9">DSM 22242</strain>
    </source>
</reference>
<dbReference type="EMBL" id="SSTM01000004">
    <property type="protein sequence ID" value="TJW10335.1"/>
    <property type="molecule type" value="Genomic_DNA"/>
</dbReference>
<dbReference type="InterPro" id="IPR012893">
    <property type="entry name" value="HipA-like_C"/>
</dbReference>
<name>A0A3N0A8F3_9ACTN</name>
<feature type="domain" description="HipA-like C-terminal" evidence="4">
    <location>
        <begin position="148"/>
        <end position="396"/>
    </location>
</feature>
<dbReference type="GO" id="GO:0004674">
    <property type="term" value="F:protein serine/threonine kinase activity"/>
    <property type="evidence" value="ECO:0007669"/>
    <property type="project" value="UniProtKB-EC"/>
</dbReference>
<evidence type="ECO:0000313" key="9">
    <source>
        <dbReference type="Proteomes" id="UP000530850"/>
    </source>
</evidence>
<dbReference type="PANTHER" id="PTHR37419">
    <property type="entry name" value="SERINE/THREONINE-PROTEIN KINASE TOXIN HIPA"/>
    <property type="match status" value="1"/>
</dbReference>
<dbReference type="RefSeq" id="WP_123186008.1">
    <property type="nucleotide sequence ID" value="NZ_CANPEU010000002.1"/>
</dbReference>
<keyword evidence="2 6" id="KW-0808">Transferase</keyword>
<proteinExistence type="inferred from homology"/>
<reference evidence="7 8" key="1">
    <citation type="submission" date="2019-04" db="EMBL/GenBank/DDBJ databases">
        <title>Microbes associate with the intestines of laboratory mice.</title>
        <authorList>
            <person name="Navarre W."/>
            <person name="Wong E."/>
            <person name="Huang K.C."/>
            <person name="Tropini C."/>
            <person name="Ng K."/>
            <person name="Yu B."/>
        </authorList>
    </citation>
    <scope>NUCLEOTIDE SEQUENCE [LARGE SCALE GENOMIC DNA]</scope>
    <source>
        <strain evidence="7 8">NM48_B13</strain>
    </source>
</reference>
<keyword evidence="3 6" id="KW-0418">Kinase</keyword>
<dbReference type="EC" id="2.7.11.1" evidence="6"/>
<dbReference type="PANTHER" id="PTHR37419:SF1">
    <property type="entry name" value="SERINE_THREONINE-PROTEIN KINASE TOXIN HIPA"/>
    <property type="match status" value="1"/>
</dbReference>
<evidence type="ECO:0000256" key="1">
    <source>
        <dbReference type="ARBA" id="ARBA00010164"/>
    </source>
</evidence>
<dbReference type="GeneID" id="93357317"/>
<dbReference type="AlphaFoldDB" id="A0A3N0A8F3"/>
<gene>
    <name evidence="7" type="ORF">E5982_07255</name>
    <name evidence="6" type="ORF">FHR31_001746</name>
</gene>
<evidence type="ECO:0000313" key="8">
    <source>
        <dbReference type="Proteomes" id="UP000309454"/>
    </source>
</evidence>
<comment type="caution">
    <text evidence="6">The sequence shown here is derived from an EMBL/GenBank/DDBJ whole genome shotgun (WGS) entry which is preliminary data.</text>
</comment>
<evidence type="ECO:0000259" key="4">
    <source>
        <dbReference type="Pfam" id="PF07804"/>
    </source>
</evidence>
<dbReference type="Gene3D" id="1.10.1070.20">
    <property type="match status" value="1"/>
</dbReference>
<accession>A0A3N0A8F3</accession>
<protein>
    <submittedName>
        <fullName evidence="6">Serine/threonine-protein kinase HipA</fullName>
        <ecNumber evidence="6">2.7.11.1</ecNumber>
    </submittedName>
    <submittedName>
        <fullName evidence="7">Type II toxin-antitoxin system HipA family toxin</fullName>
    </submittedName>
</protein>
<organism evidence="6 9">
    <name type="scientific">Parvibacter caecicola</name>
    <dbReference type="NCBI Taxonomy" id="747645"/>
    <lineage>
        <taxon>Bacteria</taxon>
        <taxon>Bacillati</taxon>
        <taxon>Actinomycetota</taxon>
        <taxon>Coriobacteriia</taxon>
        <taxon>Coriobacteriales</taxon>
        <taxon>Coriobacteriaceae</taxon>
        <taxon>Parvibacter</taxon>
    </lineage>
</organism>
<keyword evidence="8" id="KW-1185">Reference proteome</keyword>
<dbReference type="NCBIfam" id="TIGR03071">
    <property type="entry name" value="couple_hipA"/>
    <property type="match status" value="1"/>
</dbReference>
<dbReference type="Proteomes" id="UP000309454">
    <property type="component" value="Unassembled WGS sequence"/>
</dbReference>
<dbReference type="GO" id="GO:0005829">
    <property type="term" value="C:cytosol"/>
    <property type="evidence" value="ECO:0007669"/>
    <property type="project" value="TreeGrafter"/>
</dbReference>
<dbReference type="Proteomes" id="UP000530850">
    <property type="component" value="Unassembled WGS sequence"/>
</dbReference>
<evidence type="ECO:0000259" key="5">
    <source>
        <dbReference type="Pfam" id="PF13657"/>
    </source>
</evidence>
<dbReference type="EMBL" id="JACHYA010000006">
    <property type="protein sequence ID" value="MBB3171915.1"/>
    <property type="molecule type" value="Genomic_DNA"/>
</dbReference>
<evidence type="ECO:0000256" key="3">
    <source>
        <dbReference type="ARBA" id="ARBA00022777"/>
    </source>
</evidence>
<dbReference type="InterPro" id="IPR052028">
    <property type="entry name" value="HipA_Ser/Thr_kinase"/>
</dbReference>
<dbReference type="OrthoDB" id="3182374at2"/>
<dbReference type="Pfam" id="PF07804">
    <property type="entry name" value="HipA_C"/>
    <property type="match status" value="1"/>
</dbReference>
<dbReference type="Pfam" id="PF13657">
    <property type="entry name" value="Couple_hipA"/>
    <property type="match status" value="1"/>
</dbReference>
<evidence type="ECO:0000313" key="6">
    <source>
        <dbReference type="EMBL" id="MBB3171915.1"/>
    </source>
</evidence>
<dbReference type="InterPro" id="IPR017508">
    <property type="entry name" value="HipA_N1"/>
</dbReference>
<comment type="similarity">
    <text evidence="1">Belongs to the HipA Ser/Thr kinase family.</text>
</comment>
<evidence type="ECO:0000256" key="2">
    <source>
        <dbReference type="ARBA" id="ARBA00022679"/>
    </source>
</evidence>